<keyword evidence="1" id="KW-0812">Transmembrane</keyword>
<dbReference type="EMBL" id="LNIX01000015">
    <property type="protein sequence ID" value="OXA46347.1"/>
    <property type="molecule type" value="Genomic_DNA"/>
</dbReference>
<comment type="caution">
    <text evidence="2">The sequence shown here is derived from an EMBL/GenBank/DDBJ whole genome shotgun (WGS) entry which is preliminary data.</text>
</comment>
<gene>
    <name evidence="2" type="ORF">Fcan01_18632</name>
</gene>
<name>A0A226DNW7_FOLCA</name>
<protein>
    <submittedName>
        <fullName evidence="2">Uncharacterized protein</fullName>
    </submittedName>
</protein>
<keyword evidence="1" id="KW-0472">Membrane</keyword>
<evidence type="ECO:0000256" key="1">
    <source>
        <dbReference type="SAM" id="Phobius"/>
    </source>
</evidence>
<keyword evidence="3" id="KW-1185">Reference proteome</keyword>
<sequence>MKISTIFLYILLVALSCLIVCTVSVPILNVTTTTPVPTPEIEKISNKRPLVILVWCPQNDSSSCLNNTVNSEKWRQISQPTRDVVAAAIGGGIGAALGGAVGGGIGSLSFVPFAGSIVGASTAALGGGVGGALAGGQGGAIGGALGGGVGGGIGGILGAPGAAIGGLAGGSLGAGIGTYYLSNGTFPDVVGTLNATLVPISNLVGPTINSTWNSFLSDVLLIGPEENILTLLGDYEEDLLVET</sequence>
<accession>A0A226DNW7</accession>
<proteinExistence type="predicted"/>
<feature type="transmembrane region" description="Helical" evidence="1">
    <location>
        <begin position="7"/>
        <end position="28"/>
    </location>
</feature>
<reference evidence="2 3" key="1">
    <citation type="submission" date="2015-12" db="EMBL/GenBank/DDBJ databases">
        <title>The genome of Folsomia candida.</title>
        <authorList>
            <person name="Faddeeva A."/>
            <person name="Derks M.F."/>
            <person name="Anvar Y."/>
            <person name="Smit S."/>
            <person name="Van Straalen N."/>
            <person name="Roelofs D."/>
        </authorList>
    </citation>
    <scope>NUCLEOTIDE SEQUENCE [LARGE SCALE GENOMIC DNA]</scope>
    <source>
        <strain evidence="2 3">VU population</strain>
        <tissue evidence="2">Whole body</tissue>
    </source>
</reference>
<organism evidence="2 3">
    <name type="scientific">Folsomia candida</name>
    <name type="common">Springtail</name>
    <dbReference type="NCBI Taxonomy" id="158441"/>
    <lineage>
        <taxon>Eukaryota</taxon>
        <taxon>Metazoa</taxon>
        <taxon>Ecdysozoa</taxon>
        <taxon>Arthropoda</taxon>
        <taxon>Hexapoda</taxon>
        <taxon>Collembola</taxon>
        <taxon>Entomobryomorpha</taxon>
        <taxon>Isotomoidea</taxon>
        <taxon>Isotomidae</taxon>
        <taxon>Proisotominae</taxon>
        <taxon>Folsomia</taxon>
    </lineage>
</organism>
<dbReference type="AlphaFoldDB" id="A0A226DNW7"/>
<dbReference type="Proteomes" id="UP000198287">
    <property type="component" value="Unassembled WGS sequence"/>
</dbReference>
<evidence type="ECO:0000313" key="3">
    <source>
        <dbReference type="Proteomes" id="UP000198287"/>
    </source>
</evidence>
<dbReference type="PROSITE" id="PS51257">
    <property type="entry name" value="PROKAR_LIPOPROTEIN"/>
    <property type="match status" value="1"/>
</dbReference>
<keyword evidence="1" id="KW-1133">Transmembrane helix</keyword>
<evidence type="ECO:0000313" key="2">
    <source>
        <dbReference type="EMBL" id="OXA46347.1"/>
    </source>
</evidence>